<feature type="transmembrane region" description="Helical" evidence="6">
    <location>
        <begin position="123"/>
        <end position="140"/>
    </location>
</feature>
<evidence type="ECO:0000256" key="3">
    <source>
        <dbReference type="ARBA" id="ARBA00022692"/>
    </source>
</evidence>
<feature type="transmembrane region" description="Helical" evidence="6">
    <location>
        <begin position="76"/>
        <end position="95"/>
    </location>
</feature>
<dbReference type="InterPro" id="IPR020846">
    <property type="entry name" value="MFS_dom"/>
</dbReference>
<dbReference type="InterPro" id="IPR036259">
    <property type="entry name" value="MFS_trans_sf"/>
</dbReference>
<evidence type="ECO:0000256" key="6">
    <source>
        <dbReference type="SAM" id="Phobius"/>
    </source>
</evidence>
<evidence type="ECO:0000313" key="8">
    <source>
        <dbReference type="EMBL" id="RSB25125.1"/>
    </source>
</evidence>
<proteinExistence type="predicted"/>
<feature type="domain" description="Major facilitator superfamily (MFS) profile" evidence="7">
    <location>
        <begin position="1"/>
        <end position="294"/>
    </location>
</feature>
<gene>
    <name evidence="8" type="ORF">EGK68_24510</name>
</gene>
<comment type="subcellular location">
    <subcellularLocation>
        <location evidence="1">Cell membrane</location>
        <topology evidence="1">Multi-pass membrane protein</topology>
    </subcellularLocation>
</comment>
<feature type="transmembrane region" description="Helical" evidence="6">
    <location>
        <begin position="45"/>
        <end position="64"/>
    </location>
</feature>
<evidence type="ECO:0000259" key="7">
    <source>
        <dbReference type="PROSITE" id="PS50850"/>
    </source>
</evidence>
<keyword evidence="2" id="KW-1003">Cell membrane</keyword>
<reference evidence="8 9" key="1">
    <citation type="submission" date="2018-10" db="EMBL/GenBank/DDBJ databases">
        <title>Transmission dynamics of multidrug resistant bacteria on intensive care unit surfaces.</title>
        <authorList>
            <person name="D'Souza A.W."/>
            <person name="Potter R.F."/>
            <person name="Wallace M."/>
            <person name="Shupe A."/>
            <person name="Patel S."/>
            <person name="Sun S."/>
            <person name="Gul D."/>
            <person name="Kwon J.H."/>
            <person name="Andleeb S."/>
            <person name="Burnham C.-A.D."/>
            <person name="Dantas G."/>
        </authorList>
    </citation>
    <scope>NUCLEOTIDE SEQUENCE [LARGE SCALE GENOMIC DNA]</scope>
    <source>
        <strain evidence="8 9">EC_073</strain>
    </source>
</reference>
<dbReference type="GO" id="GO:0022857">
    <property type="term" value="F:transmembrane transporter activity"/>
    <property type="evidence" value="ECO:0007669"/>
    <property type="project" value="InterPro"/>
</dbReference>
<dbReference type="CDD" id="cd17324">
    <property type="entry name" value="MFS_NepI_like"/>
    <property type="match status" value="1"/>
</dbReference>
<dbReference type="Gene3D" id="1.20.1250.20">
    <property type="entry name" value="MFS general substrate transporter like domains"/>
    <property type="match status" value="1"/>
</dbReference>
<dbReference type="AlphaFoldDB" id="A0A3R9AZZ2"/>
<dbReference type="PANTHER" id="PTHR43124">
    <property type="entry name" value="PURINE EFFLUX PUMP PBUE"/>
    <property type="match status" value="1"/>
</dbReference>
<feature type="transmembrane region" description="Helical" evidence="6">
    <location>
        <begin position="203"/>
        <end position="228"/>
    </location>
</feature>
<dbReference type="GO" id="GO:0005886">
    <property type="term" value="C:plasma membrane"/>
    <property type="evidence" value="ECO:0007669"/>
    <property type="project" value="UniProtKB-SubCell"/>
</dbReference>
<dbReference type="Proteomes" id="UP000275321">
    <property type="component" value="Unassembled WGS sequence"/>
</dbReference>
<dbReference type="Pfam" id="PF07690">
    <property type="entry name" value="MFS_1"/>
    <property type="match status" value="1"/>
</dbReference>
<evidence type="ECO:0000256" key="2">
    <source>
        <dbReference type="ARBA" id="ARBA00022475"/>
    </source>
</evidence>
<comment type="caution">
    <text evidence="8">The sequence shown here is derived from an EMBL/GenBank/DDBJ whole genome shotgun (WGS) entry which is preliminary data.</text>
</comment>
<dbReference type="SUPFAM" id="SSF103473">
    <property type="entry name" value="MFS general substrate transporter"/>
    <property type="match status" value="1"/>
</dbReference>
<evidence type="ECO:0000256" key="5">
    <source>
        <dbReference type="ARBA" id="ARBA00023136"/>
    </source>
</evidence>
<evidence type="ECO:0000256" key="4">
    <source>
        <dbReference type="ARBA" id="ARBA00022989"/>
    </source>
</evidence>
<dbReference type="PANTHER" id="PTHR43124:SF3">
    <property type="entry name" value="CHLORAMPHENICOL EFFLUX PUMP RV0191"/>
    <property type="match status" value="1"/>
</dbReference>
<keyword evidence="5 6" id="KW-0472">Membrane</keyword>
<dbReference type="EMBL" id="RHWT01000059">
    <property type="protein sequence ID" value="RSB25125.1"/>
    <property type="molecule type" value="Genomic_DNA"/>
</dbReference>
<feature type="transmembrane region" description="Helical" evidence="6">
    <location>
        <begin position="270"/>
        <end position="289"/>
    </location>
</feature>
<protein>
    <submittedName>
        <fullName evidence="8">MFS transporter</fullName>
    </submittedName>
</protein>
<feature type="transmembrane region" description="Helical" evidence="6">
    <location>
        <begin position="152"/>
        <end position="171"/>
    </location>
</feature>
<organism evidence="8 9">
    <name type="scientific">Enterobacter cloacae</name>
    <dbReference type="NCBI Taxonomy" id="550"/>
    <lineage>
        <taxon>Bacteria</taxon>
        <taxon>Pseudomonadati</taxon>
        <taxon>Pseudomonadota</taxon>
        <taxon>Gammaproteobacteria</taxon>
        <taxon>Enterobacterales</taxon>
        <taxon>Enterobacteriaceae</taxon>
        <taxon>Enterobacter</taxon>
        <taxon>Enterobacter cloacae complex</taxon>
    </lineage>
</organism>
<sequence>MAAWAPSFSVLLISRAMVGLCLGAFWATALAVAGRLTTPEKAHKATATVFAGVTAAMILGVPFGTFTAGLFSWRGAFISTGIVSAAAFLMQLIALPSLPAGKAMKLSGIADYLKLQTARKSKALIFLIFGAHFATYTYLAPLLQQAGISSDTVTWILVGYGIAGFASNFVASAFISRRLTATFTTVLVLLMVALATLPQMTSWPVGITLMVLVWGLAWGAMPLCMNIWNQRASTGHEEASSAMFTFTIQVAIAAGSAAGGKLVDTLGLPAGYHIAATCVLVSAFILLAYRPQNKAAKLEIR</sequence>
<name>A0A3R9AZZ2_ENTCL</name>
<keyword evidence="4 6" id="KW-1133">Transmembrane helix</keyword>
<evidence type="ECO:0000256" key="1">
    <source>
        <dbReference type="ARBA" id="ARBA00004651"/>
    </source>
</evidence>
<feature type="transmembrane region" description="Helical" evidence="6">
    <location>
        <begin position="240"/>
        <end position="258"/>
    </location>
</feature>
<dbReference type="InterPro" id="IPR050189">
    <property type="entry name" value="MFS_Efflux_Transporters"/>
</dbReference>
<feature type="transmembrane region" description="Helical" evidence="6">
    <location>
        <begin position="12"/>
        <end position="33"/>
    </location>
</feature>
<keyword evidence="3 6" id="KW-0812">Transmembrane</keyword>
<feature type="transmembrane region" description="Helical" evidence="6">
    <location>
        <begin position="178"/>
        <end position="197"/>
    </location>
</feature>
<accession>A0A3R9AZZ2</accession>
<dbReference type="PROSITE" id="PS50850">
    <property type="entry name" value="MFS"/>
    <property type="match status" value="1"/>
</dbReference>
<evidence type="ECO:0000313" key="9">
    <source>
        <dbReference type="Proteomes" id="UP000275321"/>
    </source>
</evidence>
<dbReference type="InterPro" id="IPR011701">
    <property type="entry name" value="MFS"/>
</dbReference>